<dbReference type="Pfam" id="PF01656">
    <property type="entry name" value="CbiA"/>
    <property type="match status" value="1"/>
</dbReference>
<dbReference type="PANTHER" id="PTHR21343:SF1">
    <property type="entry name" value="COBYRIC ACID SYNTHASE"/>
    <property type="match status" value="1"/>
</dbReference>
<keyword evidence="7" id="KW-0436">Ligase</keyword>
<dbReference type="SUPFAM" id="SSF52317">
    <property type="entry name" value="Class I glutamine amidotransferase-like"/>
    <property type="match status" value="1"/>
</dbReference>
<accession>A0ABT9MGR3</accession>
<dbReference type="HAMAP" id="MF_00028">
    <property type="entry name" value="CobQ"/>
    <property type="match status" value="1"/>
</dbReference>
<dbReference type="EMBL" id="JAURUR010000015">
    <property type="protein sequence ID" value="MDP9765781.1"/>
    <property type="molecule type" value="Genomic_DNA"/>
</dbReference>
<feature type="domain" description="CobQ/CobB/MinD/ParA nucleotide binding" evidence="5">
    <location>
        <begin position="5"/>
        <end position="227"/>
    </location>
</feature>
<comment type="caution">
    <text evidence="7">The sequence shown here is derived from an EMBL/GenBank/DDBJ whole genome shotgun (WGS) entry which is preliminary data.</text>
</comment>
<dbReference type="InterPro" id="IPR011698">
    <property type="entry name" value="GATase_3"/>
</dbReference>
<keyword evidence="8" id="KW-1185">Reference proteome</keyword>
<evidence type="ECO:0000256" key="2">
    <source>
        <dbReference type="ARBA" id="ARBA00022573"/>
    </source>
</evidence>
<protein>
    <recommendedName>
        <fullName evidence="4">Cobyric acid synthase</fullName>
    </recommendedName>
</protein>
<dbReference type="InterPro" id="IPR002586">
    <property type="entry name" value="CobQ/CobB/MinD/ParA_Nub-bd_dom"/>
</dbReference>
<evidence type="ECO:0000259" key="5">
    <source>
        <dbReference type="Pfam" id="PF01656"/>
    </source>
</evidence>
<dbReference type="InterPro" id="IPR004459">
    <property type="entry name" value="CobQ_synth"/>
</dbReference>
<dbReference type="InterPro" id="IPR047045">
    <property type="entry name" value="CobQ_N"/>
</dbReference>
<dbReference type="RefSeq" id="WP_307468218.1">
    <property type="nucleotide sequence ID" value="NZ_JAURUR010000015.1"/>
</dbReference>
<dbReference type="CDD" id="cd01750">
    <property type="entry name" value="GATase1_CobQ"/>
    <property type="match status" value="1"/>
</dbReference>
<dbReference type="Proteomes" id="UP001232163">
    <property type="component" value="Unassembled WGS sequence"/>
</dbReference>
<dbReference type="Pfam" id="PF07685">
    <property type="entry name" value="GATase_3"/>
    <property type="match status" value="1"/>
</dbReference>
<keyword evidence="2 4" id="KW-0169">Cobalamin biosynthesis</keyword>
<evidence type="ECO:0000256" key="3">
    <source>
        <dbReference type="ARBA" id="ARBA00022962"/>
    </source>
</evidence>
<dbReference type="Gene3D" id="3.40.50.300">
    <property type="entry name" value="P-loop containing nucleotide triphosphate hydrolases"/>
    <property type="match status" value="1"/>
</dbReference>
<feature type="active site" description="Nucleophile" evidence="4">
    <location>
        <position position="325"/>
    </location>
</feature>
<organism evidence="7 8">
    <name type="scientific">Deinococcus enclensis</name>
    <dbReference type="NCBI Taxonomy" id="1049582"/>
    <lineage>
        <taxon>Bacteria</taxon>
        <taxon>Thermotogati</taxon>
        <taxon>Deinococcota</taxon>
        <taxon>Deinococci</taxon>
        <taxon>Deinococcales</taxon>
        <taxon>Deinococcaceae</taxon>
        <taxon>Deinococcus</taxon>
    </lineage>
</organism>
<dbReference type="SUPFAM" id="SSF52540">
    <property type="entry name" value="P-loop containing nucleoside triphosphate hydrolases"/>
    <property type="match status" value="1"/>
</dbReference>
<dbReference type="CDD" id="cd05389">
    <property type="entry name" value="CobQ_N"/>
    <property type="match status" value="1"/>
</dbReference>
<proteinExistence type="inferred from homology"/>
<dbReference type="PANTHER" id="PTHR21343">
    <property type="entry name" value="DETHIOBIOTIN SYNTHETASE"/>
    <property type="match status" value="1"/>
</dbReference>
<evidence type="ECO:0000259" key="6">
    <source>
        <dbReference type="Pfam" id="PF07685"/>
    </source>
</evidence>
<reference evidence="7 8" key="1">
    <citation type="submission" date="2023-07" db="EMBL/GenBank/DDBJ databases">
        <title>Genomic Encyclopedia of Type Strains, Phase IV (KMG-IV): sequencing the most valuable type-strain genomes for metagenomic binning, comparative biology and taxonomic classification.</title>
        <authorList>
            <person name="Goeker M."/>
        </authorList>
    </citation>
    <scope>NUCLEOTIDE SEQUENCE [LARGE SCALE GENOMIC DNA]</scope>
    <source>
        <strain evidence="7 8">NIO-1023</strain>
    </source>
</reference>
<comment type="pathway">
    <text evidence="1 4">Cofactor biosynthesis; adenosylcobalamin biosynthesis.</text>
</comment>
<name>A0ABT9MGR3_9DEIO</name>
<feature type="domain" description="CobB/CobQ-like glutamine amidotransferase" evidence="6">
    <location>
        <begin position="251"/>
        <end position="421"/>
    </location>
</feature>
<gene>
    <name evidence="4" type="primary">cobQ</name>
    <name evidence="7" type="ORF">QO006_003236</name>
</gene>
<sequence length="466" mass="49244">MGNAIMVQGCTSNAGKSYLASALCRVLADEGLRVAPFKAQNMSNNAGVTPAGLEMGRAQLVQARAARVVPDVRMNPVLLKPEANTRSQVVLLGRADPELTALPWRERKGQLWPHVQEALHSLMAEFDVVVIEGAGSPAEVNLRSSDIVNMRVAREVQAAVLLAADIDRGGAFAHLLGTWHCLIPEERALLRGFILNRFRGDASLLSPAPEWLQEQTGVPTVGVVPWLDVPLPEEDGVALEGAAARGDGGFVAIARLPRVSNLDEFAPLGELARWVASPADLVGARAVILPGSKSTAADLAWLRASGLAGAITRLAAQGVPVLGVCGGLQMLGSRIMDPHGVEGGGDVAGLGLLDLETEFAPLKTTRLTRLTDAETGFALEGYEIHHGQTVAGAGVQALAPGLLWRQGNVRGTYLHGLLENPAYLERFLGWADLPVPAGLDSLDARLDAIAAQVKASLDWPFVRGLL</sequence>
<feature type="active site" evidence="4">
    <location>
        <position position="415"/>
    </location>
</feature>
<dbReference type="InterPro" id="IPR033949">
    <property type="entry name" value="CobQ_GATase1"/>
</dbReference>
<evidence type="ECO:0000256" key="1">
    <source>
        <dbReference type="ARBA" id="ARBA00004953"/>
    </source>
</evidence>
<dbReference type="PROSITE" id="PS51274">
    <property type="entry name" value="GATASE_COBBQ"/>
    <property type="match status" value="1"/>
</dbReference>
<evidence type="ECO:0000256" key="4">
    <source>
        <dbReference type="HAMAP-Rule" id="MF_00028"/>
    </source>
</evidence>
<keyword evidence="3 4" id="KW-0315">Glutamine amidotransferase</keyword>
<comment type="function">
    <text evidence="4">Catalyzes amidations at positions B, D, E, and G on adenosylcobyrinic A,C-diamide. NH(2) groups are provided by glutamine, and one molecule of ATP is hydrogenolyzed for each amidation.</text>
</comment>
<evidence type="ECO:0000313" key="8">
    <source>
        <dbReference type="Proteomes" id="UP001232163"/>
    </source>
</evidence>
<comment type="similarity">
    <text evidence="4">Belongs to the CobB/CobQ family. CobQ subfamily.</text>
</comment>
<dbReference type="GO" id="GO:0051921">
    <property type="term" value="F:adenosylcobyric acid synthase (glutamine-hydrolyzing) activity"/>
    <property type="evidence" value="ECO:0007669"/>
    <property type="project" value="UniProtKB-EC"/>
</dbReference>
<dbReference type="InterPro" id="IPR027417">
    <property type="entry name" value="P-loop_NTPase"/>
</dbReference>
<dbReference type="NCBIfam" id="NF001989">
    <property type="entry name" value="PRK00784.1"/>
    <property type="match status" value="1"/>
</dbReference>
<dbReference type="Gene3D" id="3.40.50.880">
    <property type="match status" value="1"/>
</dbReference>
<dbReference type="PROSITE" id="PS51273">
    <property type="entry name" value="GATASE_TYPE_1"/>
    <property type="match status" value="1"/>
</dbReference>
<evidence type="ECO:0000313" key="7">
    <source>
        <dbReference type="EMBL" id="MDP9765781.1"/>
    </source>
</evidence>
<dbReference type="InterPro" id="IPR029062">
    <property type="entry name" value="Class_I_gatase-like"/>
</dbReference>
<dbReference type="NCBIfam" id="TIGR00313">
    <property type="entry name" value="cobQ"/>
    <property type="match status" value="1"/>
</dbReference>